<comment type="caution">
    <text evidence="1">The sequence shown here is derived from an EMBL/GenBank/DDBJ whole genome shotgun (WGS) entry which is preliminary data.</text>
</comment>
<dbReference type="Proteomes" id="UP000178612">
    <property type="component" value="Unassembled WGS sequence"/>
</dbReference>
<sequence>MQITSVVGSENCRGIPLKGWDSVKAALQAYSEGKARGARATTNHQAEAIEQMGGGLAVGLMLYAGALAGSPDAFVERMLQEAETAIRRNSRWNRHYDYDGQGNFFKTTVEIELRDKDEDVYVLNVHAAYVGDAPEQGLADFLGVPRTLLSKSVVVTTEPLDDKQFAIDFSQIYTGIGGLLGLEAEVGQQIAAQMMTGDRYDSPKSFVLKEDDDVRVTVSIGRVESRYRHDGNGSSLDTWKVDGSILVGFLASSYEDRSKKEAPSFVITVSKKPADESQYGYSPVWDAELRQRITALADEIIKGMASV</sequence>
<protein>
    <submittedName>
        <fullName evidence="1">Uncharacterized protein</fullName>
    </submittedName>
</protein>
<reference evidence="1 2" key="1">
    <citation type="journal article" date="2016" name="Nat. Commun.">
        <title>Thousands of microbial genomes shed light on interconnected biogeochemical processes in an aquifer system.</title>
        <authorList>
            <person name="Anantharaman K."/>
            <person name="Brown C.T."/>
            <person name="Hug L.A."/>
            <person name="Sharon I."/>
            <person name="Castelle C.J."/>
            <person name="Probst A.J."/>
            <person name="Thomas B.C."/>
            <person name="Singh A."/>
            <person name="Wilkins M.J."/>
            <person name="Karaoz U."/>
            <person name="Brodie E.L."/>
            <person name="Williams K.H."/>
            <person name="Hubbard S.S."/>
            <person name="Banfield J.F."/>
        </authorList>
    </citation>
    <scope>NUCLEOTIDE SEQUENCE [LARGE SCALE GENOMIC DNA]</scope>
</reference>
<accession>A0A1G2T1M0</accession>
<name>A0A1G2T1M0_9BACT</name>
<gene>
    <name evidence="1" type="ORF">A2758_01785</name>
</gene>
<dbReference type="EMBL" id="MHVJ01000013">
    <property type="protein sequence ID" value="OHA91187.1"/>
    <property type="molecule type" value="Genomic_DNA"/>
</dbReference>
<organism evidence="1 2">
    <name type="scientific">Candidatus Zambryskibacteria bacterium RIFCSPHIGHO2_01_FULL_49_18</name>
    <dbReference type="NCBI Taxonomy" id="1802740"/>
    <lineage>
        <taxon>Bacteria</taxon>
        <taxon>Candidatus Zambryskiibacteriota</taxon>
    </lineage>
</organism>
<evidence type="ECO:0000313" key="2">
    <source>
        <dbReference type="Proteomes" id="UP000178612"/>
    </source>
</evidence>
<dbReference type="AlphaFoldDB" id="A0A1G2T1M0"/>
<evidence type="ECO:0000313" key="1">
    <source>
        <dbReference type="EMBL" id="OHA91187.1"/>
    </source>
</evidence>
<proteinExistence type="predicted"/>